<evidence type="ECO:0000313" key="1">
    <source>
        <dbReference type="EMBL" id="KIN94953.1"/>
    </source>
</evidence>
<dbReference type="Proteomes" id="UP000054217">
    <property type="component" value="Unassembled WGS sequence"/>
</dbReference>
<evidence type="ECO:0000313" key="2">
    <source>
        <dbReference type="Proteomes" id="UP000054217"/>
    </source>
</evidence>
<accession>A0A0C3NHN6</accession>
<dbReference type="AlphaFoldDB" id="A0A0C3NHN6"/>
<gene>
    <name evidence="1" type="ORF">M404DRAFT_337383</name>
</gene>
<sequence length="140" mass="16013">MIQTPPKHYGIELPRHEVPVTRIPGSNKLLRLNGLWGPKDIPSRSFGTICWVEVTGRHAARATKTSRSRSCSYFKVCVAWKLPPLHRNLLRCRYSLIFRRFQQTLTLAGTGGTFEDKWAHSLDRPTIQPRGWISVFEGSI</sequence>
<organism evidence="1 2">
    <name type="scientific">Pisolithus tinctorius Marx 270</name>
    <dbReference type="NCBI Taxonomy" id="870435"/>
    <lineage>
        <taxon>Eukaryota</taxon>
        <taxon>Fungi</taxon>
        <taxon>Dikarya</taxon>
        <taxon>Basidiomycota</taxon>
        <taxon>Agaricomycotina</taxon>
        <taxon>Agaricomycetes</taxon>
        <taxon>Agaricomycetidae</taxon>
        <taxon>Boletales</taxon>
        <taxon>Sclerodermatineae</taxon>
        <taxon>Pisolithaceae</taxon>
        <taxon>Pisolithus</taxon>
    </lineage>
</organism>
<dbReference type="HOGENOM" id="CLU_1835942_0_0_1"/>
<dbReference type="EMBL" id="KN832082">
    <property type="protein sequence ID" value="KIN94953.1"/>
    <property type="molecule type" value="Genomic_DNA"/>
</dbReference>
<dbReference type="InParanoid" id="A0A0C3NHN6"/>
<reference evidence="1 2" key="1">
    <citation type="submission" date="2014-04" db="EMBL/GenBank/DDBJ databases">
        <authorList>
            <consortium name="DOE Joint Genome Institute"/>
            <person name="Kuo A."/>
            <person name="Kohler A."/>
            <person name="Costa M.D."/>
            <person name="Nagy L.G."/>
            <person name="Floudas D."/>
            <person name="Copeland A."/>
            <person name="Barry K.W."/>
            <person name="Cichocki N."/>
            <person name="Veneault-Fourrey C."/>
            <person name="LaButti K."/>
            <person name="Lindquist E.A."/>
            <person name="Lipzen A."/>
            <person name="Lundell T."/>
            <person name="Morin E."/>
            <person name="Murat C."/>
            <person name="Sun H."/>
            <person name="Tunlid A."/>
            <person name="Henrissat B."/>
            <person name="Grigoriev I.V."/>
            <person name="Hibbett D.S."/>
            <person name="Martin F."/>
            <person name="Nordberg H.P."/>
            <person name="Cantor M.N."/>
            <person name="Hua S.X."/>
        </authorList>
    </citation>
    <scope>NUCLEOTIDE SEQUENCE [LARGE SCALE GENOMIC DNA]</scope>
    <source>
        <strain evidence="1 2">Marx 270</strain>
    </source>
</reference>
<reference evidence="2" key="2">
    <citation type="submission" date="2015-01" db="EMBL/GenBank/DDBJ databases">
        <title>Evolutionary Origins and Diversification of the Mycorrhizal Mutualists.</title>
        <authorList>
            <consortium name="DOE Joint Genome Institute"/>
            <consortium name="Mycorrhizal Genomics Consortium"/>
            <person name="Kohler A."/>
            <person name="Kuo A."/>
            <person name="Nagy L.G."/>
            <person name="Floudas D."/>
            <person name="Copeland A."/>
            <person name="Barry K.W."/>
            <person name="Cichocki N."/>
            <person name="Veneault-Fourrey C."/>
            <person name="LaButti K."/>
            <person name="Lindquist E.A."/>
            <person name="Lipzen A."/>
            <person name="Lundell T."/>
            <person name="Morin E."/>
            <person name="Murat C."/>
            <person name="Riley R."/>
            <person name="Ohm R."/>
            <person name="Sun H."/>
            <person name="Tunlid A."/>
            <person name="Henrissat B."/>
            <person name="Grigoriev I.V."/>
            <person name="Hibbett D.S."/>
            <person name="Martin F."/>
        </authorList>
    </citation>
    <scope>NUCLEOTIDE SEQUENCE [LARGE SCALE GENOMIC DNA]</scope>
    <source>
        <strain evidence="2">Marx 270</strain>
    </source>
</reference>
<name>A0A0C3NHN6_PISTI</name>
<proteinExistence type="predicted"/>
<protein>
    <submittedName>
        <fullName evidence="1">Uncharacterized protein</fullName>
    </submittedName>
</protein>
<keyword evidence="2" id="KW-1185">Reference proteome</keyword>